<feature type="domain" description="DUF559" evidence="3">
    <location>
        <begin position="19"/>
        <end position="126"/>
    </location>
</feature>
<protein>
    <submittedName>
        <fullName evidence="4">DUF559 domain-containing protein</fullName>
    </submittedName>
</protein>
<dbReference type="SUPFAM" id="SSF52980">
    <property type="entry name" value="Restriction endonuclease-like"/>
    <property type="match status" value="1"/>
</dbReference>
<organism evidence="4 5">
    <name type="scientific">Methylomonas rosea</name>
    <dbReference type="NCBI Taxonomy" id="2952227"/>
    <lineage>
        <taxon>Bacteria</taxon>
        <taxon>Pseudomonadati</taxon>
        <taxon>Pseudomonadota</taxon>
        <taxon>Gammaproteobacteria</taxon>
        <taxon>Methylococcales</taxon>
        <taxon>Methylococcaceae</taxon>
        <taxon>Methylomonas</taxon>
    </lineage>
</organism>
<dbReference type="InterPro" id="IPR047216">
    <property type="entry name" value="Endonuclease_DUF559_bact"/>
</dbReference>
<dbReference type="Gene3D" id="3.40.960.10">
    <property type="entry name" value="VSR Endonuclease"/>
    <property type="match status" value="1"/>
</dbReference>
<dbReference type="SUPFAM" id="SSF53335">
    <property type="entry name" value="S-adenosyl-L-methionine-dependent methyltransferases"/>
    <property type="match status" value="1"/>
</dbReference>
<feature type="domain" description="DNA methylase adenine-specific" evidence="2">
    <location>
        <begin position="150"/>
        <end position="187"/>
    </location>
</feature>
<sequence length="227" mass="25523">MGEGRGEGEHKKPPTPPKLLEFAKALRKNQTDAEQLIWQLLRNRQIADAKFRRQHPIGNYIADFYCHEQKLVIELDGGQHLSEQGLKKDAQRTQYLEQQGIRVLRFDNRQVLTETEAVLEVIYRALTPTLTQTLSRGERASSGTSLGVGAYSDIPAFCKSATLAEIQKHDYVLTPGRYVGAADVEDDGEAFAEKMARLTAQLKSQFEQSDKLEAEIKKNLAGLGYEF</sequence>
<evidence type="ECO:0000259" key="3">
    <source>
        <dbReference type="Pfam" id="PF04480"/>
    </source>
</evidence>
<reference evidence="4 5" key="1">
    <citation type="submission" date="2022-07" db="EMBL/GenBank/DDBJ databases">
        <title>Methylomonas rivi sp. nov., Methylomonas rosea sp. nov., Methylomonas aureus sp. nov. and Methylomonas subterranea sp. nov., four novel methanotrophs isolated from a freshwater creek and the deep terrestrial subsurface.</title>
        <authorList>
            <person name="Abin C."/>
            <person name="Sankaranarayanan K."/>
            <person name="Garner C."/>
            <person name="Sindelar R."/>
            <person name="Kotary K."/>
            <person name="Garner R."/>
            <person name="Barclay S."/>
            <person name="Lawson P."/>
            <person name="Krumholz L."/>
        </authorList>
    </citation>
    <scope>NUCLEOTIDE SEQUENCE [LARGE SCALE GENOMIC DNA]</scope>
    <source>
        <strain evidence="4 5">WSC-7</strain>
    </source>
</reference>
<accession>A0ABT1TQ21</accession>
<dbReference type="InterPro" id="IPR003356">
    <property type="entry name" value="DNA_methylase_A-5"/>
</dbReference>
<evidence type="ECO:0000259" key="2">
    <source>
        <dbReference type="Pfam" id="PF02384"/>
    </source>
</evidence>
<evidence type="ECO:0000256" key="1">
    <source>
        <dbReference type="ARBA" id="ARBA00006594"/>
    </source>
</evidence>
<evidence type="ECO:0000313" key="4">
    <source>
        <dbReference type="EMBL" id="MCQ8116875.1"/>
    </source>
</evidence>
<dbReference type="Proteomes" id="UP001524570">
    <property type="component" value="Unassembled WGS sequence"/>
</dbReference>
<dbReference type="Pfam" id="PF02384">
    <property type="entry name" value="N6_Mtase"/>
    <property type="match status" value="1"/>
</dbReference>
<name>A0ABT1TQ21_9GAMM</name>
<dbReference type="PANTHER" id="PTHR38590">
    <property type="entry name" value="BLL0828 PROTEIN"/>
    <property type="match status" value="1"/>
</dbReference>
<dbReference type="RefSeq" id="WP_256606138.1">
    <property type="nucleotide sequence ID" value="NZ_JANIBL010000012.1"/>
</dbReference>
<evidence type="ECO:0000313" key="5">
    <source>
        <dbReference type="Proteomes" id="UP001524570"/>
    </source>
</evidence>
<comment type="caution">
    <text evidence="4">The sequence shown here is derived from an EMBL/GenBank/DDBJ whole genome shotgun (WGS) entry which is preliminary data.</text>
</comment>
<dbReference type="InterPro" id="IPR029063">
    <property type="entry name" value="SAM-dependent_MTases_sf"/>
</dbReference>
<dbReference type="InterPro" id="IPR011335">
    <property type="entry name" value="Restrct_endonuc-II-like"/>
</dbReference>
<dbReference type="EMBL" id="JANIBL010000012">
    <property type="protein sequence ID" value="MCQ8116875.1"/>
    <property type="molecule type" value="Genomic_DNA"/>
</dbReference>
<dbReference type="InterPro" id="IPR007569">
    <property type="entry name" value="DUF559"/>
</dbReference>
<comment type="similarity">
    <text evidence="1">Belongs to the N(4)/N(6)-methyltransferase family.</text>
</comment>
<dbReference type="PANTHER" id="PTHR38590:SF1">
    <property type="entry name" value="BLL0828 PROTEIN"/>
    <property type="match status" value="1"/>
</dbReference>
<dbReference type="CDD" id="cd01038">
    <property type="entry name" value="Endonuclease_DUF559"/>
    <property type="match status" value="1"/>
</dbReference>
<gene>
    <name evidence="4" type="ORF">NP589_05520</name>
</gene>
<keyword evidence="5" id="KW-1185">Reference proteome</keyword>
<proteinExistence type="inferred from homology"/>
<dbReference type="Pfam" id="PF04480">
    <property type="entry name" value="DUF559"/>
    <property type="match status" value="1"/>
</dbReference>